<keyword evidence="6" id="KW-0963">Cytoplasm</keyword>
<evidence type="ECO:0000256" key="5">
    <source>
        <dbReference type="ARBA" id="ARBA00020265"/>
    </source>
</evidence>
<keyword evidence="10" id="KW-1185">Reference proteome</keyword>
<dbReference type="EMBL" id="JH795868">
    <property type="protein sequence ID" value="EJT99882.1"/>
    <property type="molecule type" value="Genomic_DNA"/>
</dbReference>
<protein>
    <recommendedName>
        <fullName evidence="5">Elongator complex protein 4</fullName>
    </recommendedName>
</protein>
<keyword evidence="8" id="KW-0539">Nucleus</keyword>
<dbReference type="PANTHER" id="PTHR12896:SF1">
    <property type="entry name" value="ELONGATOR COMPLEX PROTEIN 4"/>
    <property type="match status" value="1"/>
</dbReference>
<dbReference type="UniPathway" id="UPA00988"/>
<evidence type="ECO:0000256" key="2">
    <source>
        <dbReference type="ARBA" id="ARBA00004496"/>
    </source>
</evidence>
<evidence type="ECO:0000313" key="9">
    <source>
        <dbReference type="EMBL" id="EJT99882.1"/>
    </source>
</evidence>
<name>M5G7Y8_DACPD</name>
<evidence type="ECO:0000256" key="1">
    <source>
        <dbReference type="ARBA" id="ARBA00004123"/>
    </source>
</evidence>
<dbReference type="STRING" id="1858805.M5G7Y8"/>
<dbReference type="GO" id="GO:0005737">
    <property type="term" value="C:cytoplasm"/>
    <property type="evidence" value="ECO:0007669"/>
    <property type="project" value="UniProtKB-SubCell"/>
</dbReference>
<dbReference type="InterPro" id="IPR008728">
    <property type="entry name" value="Elongator_complex_protein_4"/>
</dbReference>
<sequence>MSAFKRRLPTSAQQNLPGVRLCALSPFHPIMSTGVPSLDDVLGGGLPLSTSLLVQCPDSYSAWTLLVQKYFISQGLRSGHDICLVGD</sequence>
<comment type="pathway">
    <text evidence="3">tRNA modification; 5-methoxycarbonylmethyl-2-thiouridine-tRNA biosynthesis.</text>
</comment>
<comment type="subcellular location">
    <subcellularLocation>
        <location evidence="2">Cytoplasm</location>
    </subcellularLocation>
    <subcellularLocation>
        <location evidence="1">Nucleus</location>
    </subcellularLocation>
</comment>
<keyword evidence="7" id="KW-0819">tRNA processing</keyword>
<feature type="non-terminal residue" evidence="9">
    <location>
        <position position="87"/>
    </location>
</feature>
<dbReference type="AlphaFoldDB" id="M5G7Y8"/>
<accession>M5G7Y8</accession>
<dbReference type="GO" id="GO:0033588">
    <property type="term" value="C:elongator holoenzyme complex"/>
    <property type="evidence" value="ECO:0007669"/>
    <property type="project" value="InterPro"/>
</dbReference>
<evidence type="ECO:0000256" key="6">
    <source>
        <dbReference type="ARBA" id="ARBA00022490"/>
    </source>
</evidence>
<evidence type="ECO:0000256" key="7">
    <source>
        <dbReference type="ARBA" id="ARBA00022694"/>
    </source>
</evidence>
<dbReference type="GO" id="GO:0002098">
    <property type="term" value="P:tRNA wobble uridine modification"/>
    <property type="evidence" value="ECO:0007669"/>
    <property type="project" value="InterPro"/>
</dbReference>
<dbReference type="OMA" id="RSGHDIC"/>
<dbReference type="Gene3D" id="3.40.50.300">
    <property type="entry name" value="P-loop containing nucleotide triphosphate hydrolases"/>
    <property type="match status" value="1"/>
</dbReference>
<dbReference type="InterPro" id="IPR027417">
    <property type="entry name" value="P-loop_NTPase"/>
</dbReference>
<proteinExistence type="inferred from homology"/>
<evidence type="ECO:0000256" key="8">
    <source>
        <dbReference type="ARBA" id="ARBA00023242"/>
    </source>
</evidence>
<evidence type="ECO:0000256" key="4">
    <source>
        <dbReference type="ARBA" id="ARBA00007573"/>
    </source>
</evidence>
<dbReference type="HOGENOM" id="CLU_2489334_0_0_1"/>
<comment type="similarity">
    <text evidence="4">Belongs to the ELP4 family.</text>
</comment>
<evidence type="ECO:0000313" key="10">
    <source>
        <dbReference type="Proteomes" id="UP000030653"/>
    </source>
</evidence>
<dbReference type="PANTHER" id="PTHR12896">
    <property type="entry name" value="PAX6 NEIGHBOR PROTEIN PAXNEB"/>
    <property type="match status" value="1"/>
</dbReference>
<dbReference type="GO" id="GO:0008023">
    <property type="term" value="C:transcription elongation factor complex"/>
    <property type="evidence" value="ECO:0007669"/>
    <property type="project" value="TreeGrafter"/>
</dbReference>
<organism evidence="9 10">
    <name type="scientific">Dacryopinax primogenitus (strain DJM 731)</name>
    <name type="common">Brown rot fungus</name>
    <dbReference type="NCBI Taxonomy" id="1858805"/>
    <lineage>
        <taxon>Eukaryota</taxon>
        <taxon>Fungi</taxon>
        <taxon>Dikarya</taxon>
        <taxon>Basidiomycota</taxon>
        <taxon>Agaricomycotina</taxon>
        <taxon>Dacrymycetes</taxon>
        <taxon>Dacrymycetales</taxon>
        <taxon>Dacrymycetaceae</taxon>
        <taxon>Dacryopinax</taxon>
    </lineage>
</organism>
<reference evidence="9 10" key="1">
    <citation type="journal article" date="2012" name="Science">
        <title>The Paleozoic origin of enzymatic lignin decomposition reconstructed from 31 fungal genomes.</title>
        <authorList>
            <person name="Floudas D."/>
            <person name="Binder M."/>
            <person name="Riley R."/>
            <person name="Barry K."/>
            <person name="Blanchette R.A."/>
            <person name="Henrissat B."/>
            <person name="Martinez A.T."/>
            <person name="Otillar R."/>
            <person name="Spatafora J.W."/>
            <person name="Yadav J.S."/>
            <person name="Aerts A."/>
            <person name="Benoit I."/>
            <person name="Boyd A."/>
            <person name="Carlson A."/>
            <person name="Copeland A."/>
            <person name="Coutinho P.M."/>
            <person name="de Vries R.P."/>
            <person name="Ferreira P."/>
            <person name="Findley K."/>
            <person name="Foster B."/>
            <person name="Gaskell J."/>
            <person name="Glotzer D."/>
            <person name="Gorecki P."/>
            <person name="Heitman J."/>
            <person name="Hesse C."/>
            <person name="Hori C."/>
            <person name="Igarashi K."/>
            <person name="Jurgens J.A."/>
            <person name="Kallen N."/>
            <person name="Kersten P."/>
            <person name="Kohler A."/>
            <person name="Kuees U."/>
            <person name="Kumar T.K.A."/>
            <person name="Kuo A."/>
            <person name="LaButti K."/>
            <person name="Larrondo L.F."/>
            <person name="Lindquist E."/>
            <person name="Ling A."/>
            <person name="Lombard V."/>
            <person name="Lucas S."/>
            <person name="Lundell T."/>
            <person name="Martin R."/>
            <person name="McLaughlin D.J."/>
            <person name="Morgenstern I."/>
            <person name="Morin E."/>
            <person name="Murat C."/>
            <person name="Nagy L.G."/>
            <person name="Nolan M."/>
            <person name="Ohm R.A."/>
            <person name="Patyshakuliyeva A."/>
            <person name="Rokas A."/>
            <person name="Ruiz-Duenas F.J."/>
            <person name="Sabat G."/>
            <person name="Salamov A."/>
            <person name="Samejima M."/>
            <person name="Schmutz J."/>
            <person name="Slot J.C."/>
            <person name="St John F."/>
            <person name="Stenlid J."/>
            <person name="Sun H."/>
            <person name="Sun S."/>
            <person name="Syed K."/>
            <person name="Tsang A."/>
            <person name="Wiebenga A."/>
            <person name="Young D."/>
            <person name="Pisabarro A."/>
            <person name="Eastwood D.C."/>
            <person name="Martin F."/>
            <person name="Cullen D."/>
            <person name="Grigoriev I.V."/>
            <person name="Hibbett D.S."/>
        </authorList>
    </citation>
    <scope>NUCLEOTIDE SEQUENCE [LARGE SCALE GENOMIC DNA]</scope>
    <source>
        <strain evidence="9 10">DJM-731 SS1</strain>
    </source>
</reference>
<dbReference type="OrthoDB" id="289162at2759"/>
<dbReference type="GeneID" id="63689485"/>
<evidence type="ECO:0000256" key="3">
    <source>
        <dbReference type="ARBA" id="ARBA00005043"/>
    </source>
</evidence>
<dbReference type="RefSeq" id="XP_040626780.1">
    <property type="nucleotide sequence ID" value="XM_040774423.1"/>
</dbReference>
<dbReference type="Proteomes" id="UP000030653">
    <property type="component" value="Unassembled WGS sequence"/>
</dbReference>
<dbReference type="Pfam" id="PF05625">
    <property type="entry name" value="PAXNEB"/>
    <property type="match status" value="1"/>
</dbReference>
<gene>
    <name evidence="9" type="ORF">DACRYDRAFT_37064</name>
</gene>